<reference evidence="1 2" key="1">
    <citation type="submission" date="2016-10" db="EMBL/GenBank/DDBJ databases">
        <authorList>
            <person name="de Groot N.N."/>
        </authorList>
    </citation>
    <scope>NUCLEOTIDE SEQUENCE [LARGE SCALE GENOMIC DNA]</scope>
    <source>
        <strain evidence="1 2">CGMCC 1.7031</strain>
    </source>
</reference>
<name>A0A1G5JIZ2_9FLAO</name>
<organism evidence="1 2">
    <name type="scientific">Flavobacterium caeni</name>
    <dbReference type="NCBI Taxonomy" id="490189"/>
    <lineage>
        <taxon>Bacteria</taxon>
        <taxon>Pseudomonadati</taxon>
        <taxon>Bacteroidota</taxon>
        <taxon>Flavobacteriia</taxon>
        <taxon>Flavobacteriales</taxon>
        <taxon>Flavobacteriaceae</taxon>
        <taxon>Flavobacterium</taxon>
    </lineage>
</organism>
<dbReference type="AlphaFoldDB" id="A0A1G5JIZ2"/>
<proteinExistence type="predicted"/>
<sequence length="189" mass="22113">MEPLFFKDQHDFRNWLEQNHDKQTELIVGLYKKGTKKENMSWSELVDQVLCFGWIDGRSKSIDAERWCIRITPRKPGSIWSAVNIDKVEKLTQAGLMRPEGMAAFAKRQESKSKIYSHESAPKMLDPIFEKQFKANKQAWAFWEKQPPGYRKTVTHLIMTAKQEKTRLSRLESVIADSAQGKRWKQVAR</sequence>
<dbReference type="Pfam" id="PF13376">
    <property type="entry name" value="OmdA"/>
    <property type="match status" value="1"/>
</dbReference>
<evidence type="ECO:0000313" key="1">
    <source>
        <dbReference type="EMBL" id="SCY88343.1"/>
    </source>
</evidence>
<keyword evidence="2" id="KW-1185">Reference proteome</keyword>
<dbReference type="STRING" id="490189.SAMN02927903_02742"/>
<dbReference type="RefSeq" id="WP_091145211.1">
    <property type="nucleotide sequence ID" value="NZ_FMVF01000014.1"/>
</dbReference>
<dbReference type="Proteomes" id="UP000199354">
    <property type="component" value="Unassembled WGS sequence"/>
</dbReference>
<evidence type="ECO:0000313" key="2">
    <source>
        <dbReference type="Proteomes" id="UP000199354"/>
    </source>
</evidence>
<gene>
    <name evidence="1" type="ORF">SAMN02927903_02742</name>
</gene>
<accession>A0A1G5JIZ2</accession>
<dbReference type="OrthoDB" id="9796999at2"/>
<protein>
    <submittedName>
        <fullName evidence="1">Uncharacterized conserved protein YdeI, YjbR/CyaY-like superfamily, DUF1801 family</fullName>
    </submittedName>
</protein>
<dbReference type="EMBL" id="FMVF01000014">
    <property type="protein sequence ID" value="SCY88343.1"/>
    <property type="molecule type" value="Genomic_DNA"/>
</dbReference>